<dbReference type="EMBL" id="CAKOAT010564042">
    <property type="protein sequence ID" value="CAH8382785.1"/>
    <property type="molecule type" value="Genomic_DNA"/>
</dbReference>
<reference evidence="2 3" key="1">
    <citation type="submission" date="2022-03" db="EMBL/GenBank/DDBJ databases">
        <authorList>
            <person name="Macdonald S."/>
            <person name="Ahmed S."/>
            <person name="Newling K."/>
        </authorList>
    </citation>
    <scope>NUCLEOTIDE SEQUENCE [LARGE SCALE GENOMIC DNA]</scope>
</reference>
<evidence type="ECO:0000313" key="2">
    <source>
        <dbReference type="EMBL" id="CAH8382785.1"/>
    </source>
</evidence>
<dbReference type="AlphaFoldDB" id="A0ABC8LGZ3"/>
<proteinExistence type="predicted"/>
<evidence type="ECO:0000256" key="1">
    <source>
        <dbReference type="SAM" id="SignalP"/>
    </source>
</evidence>
<feature type="chain" id="PRO_5044806070" evidence="1">
    <location>
        <begin position="29"/>
        <end position="160"/>
    </location>
</feature>
<name>A0ABC8LGZ3_ERUVS</name>
<keyword evidence="1" id="KW-0732">Signal</keyword>
<evidence type="ECO:0000313" key="3">
    <source>
        <dbReference type="Proteomes" id="UP001642260"/>
    </source>
</evidence>
<keyword evidence="3" id="KW-1185">Reference proteome</keyword>
<dbReference type="Proteomes" id="UP001642260">
    <property type="component" value="Unassembled WGS sequence"/>
</dbReference>
<comment type="caution">
    <text evidence="2">The sequence shown here is derived from an EMBL/GenBank/DDBJ whole genome shotgun (WGS) entry which is preliminary data.</text>
</comment>
<sequence length="160" mass="17396">MTISHVQLLPLFLASLFCLPSSFPFLYAIKFENCKGVANNVGNVTNLTLSPTGVDNKYTLYVSMDTKKLIFLDAGVAILKLIVGKMAFRVVPVDDFCSCVDTLPIQGGKNVNFSFTNVSLQNGEHEGYDKATLTFGSQDRIEMCINFNLNSVIASAAVSP</sequence>
<gene>
    <name evidence="2" type="ORF">ERUC_LOCUS35268</name>
</gene>
<feature type="signal peptide" evidence="1">
    <location>
        <begin position="1"/>
        <end position="28"/>
    </location>
</feature>
<organism evidence="2 3">
    <name type="scientific">Eruca vesicaria subsp. sativa</name>
    <name type="common">Garden rocket</name>
    <name type="synonym">Eruca sativa</name>
    <dbReference type="NCBI Taxonomy" id="29727"/>
    <lineage>
        <taxon>Eukaryota</taxon>
        <taxon>Viridiplantae</taxon>
        <taxon>Streptophyta</taxon>
        <taxon>Embryophyta</taxon>
        <taxon>Tracheophyta</taxon>
        <taxon>Spermatophyta</taxon>
        <taxon>Magnoliopsida</taxon>
        <taxon>eudicotyledons</taxon>
        <taxon>Gunneridae</taxon>
        <taxon>Pentapetalae</taxon>
        <taxon>rosids</taxon>
        <taxon>malvids</taxon>
        <taxon>Brassicales</taxon>
        <taxon>Brassicaceae</taxon>
        <taxon>Brassiceae</taxon>
        <taxon>Eruca</taxon>
    </lineage>
</organism>
<accession>A0ABC8LGZ3</accession>
<protein>
    <submittedName>
        <fullName evidence="2">Uncharacterized protein</fullName>
    </submittedName>
</protein>